<keyword evidence="7" id="KW-1185">Reference proteome</keyword>
<dbReference type="GO" id="GO:0004722">
    <property type="term" value="F:protein serine/threonine phosphatase activity"/>
    <property type="evidence" value="ECO:0007669"/>
    <property type="project" value="UniProtKB-EC"/>
</dbReference>
<accession>A0ABQ9YMP4</accession>
<dbReference type="Pfam" id="PF00149">
    <property type="entry name" value="Metallophos"/>
    <property type="match status" value="1"/>
</dbReference>
<dbReference type="Gene3D" id="3.60.21.10">
    <property type="match status" value="1"/>
</dbReference>
<dbReference type="CDD" id="cd07415">
    <property type="entry name" value="MPP_PP2A_PP4_PP6"/>
    <property type="match status" value="1"/>
</dbReference>
<dbReference type="PROSITE" id="PS00125">
    <property type="entry name" value="SER_THR_PHOSPHATASE"/>
    <property type="match status" value="1"/>
</dbReference>
<evidence type="ECO:0000256" key="2">
    <source>
        <dbReference type="ARBA" id="ARBA00022801"/>
    </source>
</evidence>
<comment type="catalytic activity">
    <reaction evidence="4">
        <text>O-phospho-L-threonyl-[protein] + H2O = L-threonyl-[protein] + phosphate</text>
        <dbReference type="Rhea" id="RHEA:47004"/>
        <dbReference type="Rhea" id="RHEA-COMP:11060"/>
        <dbReference type="Rhea" id="RHEA-COMP:11605"/>
        <dbReference type="ChEBI" id="CHEBI:15377"/>
        <dbReference type="ChEBI" id="CHEBI:30013"/>
        <dbReference type="ChEBI" id="CHEBI:43474"/>
        <dbReference type="ChEBI" id="CHEBI:61977"/>
        <dbReference type="EC" id="3.1.3.16"/>
    </reaction>
</comment>
<evidence type="ECO:0000256" key="1">
    <source>
        <dbReference type="ARBA" id="ARBA00022723"/>
    </source>
</evidence>
<dbReference type="Proteomes" id="UP001281761">
    <property type="component" value="Unassembled WGS sequence"/>
</dbReference>
<gene>
    <name evidence="6" type="ORF">BLNAU_308</name>
</gene>
<dbReference type="EMBL" id="JARBJD010000001">
    <property type="protein sequence ID" value="KAK2965007.1"/>
    <property type="molecule type" value="Genomic_DNA"/>
</dbReference>
<evidence type="ECO:0000313" key="7">
    <source>
        <dbReference type="Proteomes" id="UP001281761"/>
    </source>
</evidence>
<dbReference type="PRINTS" id="PR00114">
    <property type="entry name" value="STPHPHTASE"/>
</dbReference>
<protein>
    <recommendedName>
        <fullName evidence="4">Serine/threonine-protein phosphatase</fullName>
        <ecNumber evidence="4">3.1.3.16</ecNumber>
    </recommendedName>
</protein>
<sequence length="337" mass="38247">MDRDTLDNFIEIIRKGDVLDEDQTRLLIQKASELISAEPNVISVPAPCTIVGDIHGQFHDLLELFTIGGDCPDINYLFLGDYVDRGNDSVQVASLLLCYKLRYPQRITLVRGNHESRQITQVYGFYDECIRKYDSAEVWQLYTNFFDFLPLGAIVQQEILCIHGGLSPIVETIDDIRKIERIQEIPHDGAMADLLWSDPEDRNGFGVSPRGAGWVFGTDTTRKFNHQNKLKLIVRAHQLVMDGYSKMHDNTVITLFSAPNYCYRCGNQGAIMELDDTLEKQIIQFDPAPRRGNPQVTRRPPEFFTKSDFIKDYDIFGQSRQTLTQMSAAGEGITGGE</sequence>
<dbReference type="SMART" id="SM00156">
    <property type="entry name" value="PP2Ac"/>
    <property type="match status" value="1"/>
</dbReference>
<dbReference type="EC" id="3.1.3.16" evidence="4"/>
<evidence type="ECO:0000256" key="4">
    <source>
        <dbReference type="RuleBase" id="RU004273"/>
    </source>
</evidence>
<name>A0ABQ9YMP4_9EUKA</name>
<dbReference type="SUPFAM" id="SSF56300">
    <property type="entry name" value="Metallo-dependent phosphatases"/>
    <property type="match status" value="1"/>
</dbReference>
<evidence type="ECO:0000313" key="6">
    <source>
        <dbReference type="EMBL" id="KAK2965007.1"/>
    </source>
</evidence>
<dbReference type="InterPro" id="IPR029052">
    <property type="entry name" value="Metallo-depent_PP-like"/>
</dbReference>
<evidence type="ECO:0000256" key="3">
    <source>
        <dbReference type="ARBA" id="ARBA00023211"/>
    </source>
</evidence>
<proteinExistence type="inferred from homology"/>
<dbReference type="InterPro" id="IPR004843">
    <property type="entry name" value="Calcineurin-like_PHP"/>
</dbReference>
<keyword evidence="2 4" id="KW-0378">Hydrolase</keyword>
<dbReference type="InterPro" id="IPR047129">
    <property type="entry name" value="PPA2-like"/>
</dbReference>
<organism evidence="6 7">
    <name type="scientific">Blattamonas nauphoetae</name>
    <dbReference type="NCBI Taxonomy" id="2049346"/>
    <lineage>
        <taxon>Eukaryota</taxon>
        <taxon>Metamonada</taxon>
        <taxon>Preaxostyla</taxon>
        <taxon>Oxymonadida</taxon>
        <taxon>Blattamonas</taxon>
    </lineage>
</organism>
<reference evidence="6 7" key="1">
    <citation type="journal article" date="2022" name="bioRxiv">
        <title>Genomics of Preaxostyla Flagellates Illuminates Evolutionary Transitions and the Path Towards Mitochondrial Loss.</title>
        <authorList>
            <person name="Novak L.V.F."/>
            <person name="Treitli S.C."/>
            <person name="Pyrih J."/>
            <person name="Halakuc P."/>
            <person name="Pipaliya S.V."/>
            <person name="Vacek V."/>
            <person name="Brzon O."/>
            <person name="Soukal P."/>
            <person name="Eme L."/>
            <person name="Dacks J.B."/>
            <person name="Karnkowska A."/>
            <person name="Elias M."/>
            <person name="Hampl V."/>
        </authorList>
    </citation>
    <scope>NUCLEOTIDE SEQUENCE [LARGE SCALE GENOMIC DNA]</scope>
    <source>
        <strain evidence="6">NAU3</strain>
        <tissue evidence="6">Gut</tissue>
    </source>
</reference>
<evidence type="ECO:0000259" key="5">
    <source>
        <dbReference type="PROSITE" id="PS00125"/>
    </source>
</evidence>
<dbReference type="InterPro" id="IPR006186">
    <property type="entry name" value="Ser/Thr-sp_prot-phosphatase"/>
</dbReference>
<comment type="similarity">
    <text evidence="4">Belongs to the PPP phosphatase family.</text>
</comment>
<feature type="domain" description="Serine/threonine specific protein phosphatases" evidence="5">
    <location>
        <begin position="110"/>
        <end position="115"/>
    </location>
</feature>
<keyword evidence="1" id="KW-0479">Metal-binding</keyword>
<keyword evidence="3" id="KW-0464">Manganese</keyword>
<comment type="caution">
    <text evidence="6">The sequence shown here is derived from an EMBL/GenBank/DDBJ whole genome shotgun (WGS) entry which is preliminary data.</text>
</comment>
<dbReference type="PANTHER" id="PTHR45619">
    <property type="entry name" value="SERINE/THREONINE-PROTEIN PHOSPHATASE PP2A-RELATED"/>
    <property type="match status" value="1"/>
</dbReference>